<accession>A0AAN6Q480</accession>
<dbReference type="Proteomes" id="UP001305647">
    <property type="component" value="Unassembled WGS sequence"/>
</dbReference>
<reference evidence="2" key="2">
    <citation type="submission" date="2023-05" db="EMBL/GenBank/DDBJ databases">
        <authorList>
            <consortium name="Lawrence Berkeley National Laboratory"/>
            <person name="Steindorff A."/>
            <person name="Hensen N."/>
            <person name="Bonometti L."/>
            <person name="Westerberg I."/>
            <person name="Brannstrom I.O."/>
            <person name="Guillou S."/>
            <person name="Cros-Aarteil S."/>
            <person name="Calhoun S."/>
            <person name="Haridas S."/>
            <person name="Kuo A."/>
            <person name="Mondo S."/>
            <person name="Pangilinan J."/>
            <person name="Riley R."/>
            <person name="Labutti K."/>
            <person name="Andreopoulos B."/>
            <person name="Lipzen A."/>
            <person name="Chen C."/>
            <person name="Yanf M."/>
            <person name="Daum C."/>
            <person name="Ng V."/>
            <person name="Clum A."/>
            <person name="Ohm R."/>
            <person name="Martin F."/>
            <person name="Silar P."/>
            <person name="Natvig D."/>
            <person name="Lalanne C."/>
            <person name="Gautier V."/>
            <person name="Ament-Velasquez S.L."/>
            <person name="Kruys A."/>
            <person name="Hutchinson M.I."/>
            <person name="Powell A.J."/>
            <person name="Barry K."/>
            <person name="Miller A.N."/>
            <person name="Grigoriev I.V."/>
            <person name="Debuchy R."/>
            <person name="Gladieux P."/>
            <person name="Thoren M.H."/>
            <person name="Johannesson H."/>
        </authorList>
    </citation>
    <scope>NUCLEOTIDE SEQUENCE</scope>
    <source>
        <strain evidence="2">CBS 757.83</strain>
    </source>
</reference>
<evidence type="ECO:0000313" key="3">
    <source>
        <dbReference type="Proteomes" id="UP001305647"/>
    </source>
</evidence>
<evidence type="ECO:0000256" key="1">
    <source>
        <dbReference type="SAM" id="MobiDB-lite"/>
    </source>
</evidence>
<feature type="region of interest" description="Disordered" evidence="1">
    <location>
        <begin position="1"/>
        <end position="20"/>
    </location>
</feature>
<evidence type="ECO:0000313" key="2">
    <source>
        <dbReference type="EMBL" id="KAK4103275.1"/>
    </source>
</evidence>
<proteinExistence type="predicted"/>
<sequence length="212" mass="23621">MATPTGSFRGERPQIPNLGRPRPASALLQLPSSKPWLPVCVVWTRKILRKACETSLNPRRTSLSRLMVLLVVTLQRAVSVKAEALHEHWLFFPSVADVEAKILLSVRSRNGHRDRQGSSIVEIWDLLTAVGQASGTSKWSVEKKTASYGCAASAIRCPNISMITFLLDKASVPEHSGLQPYLNGQVFYALSNQKAQLEMEMEMEMKMLQLSF</sequence>
<reference evidence="2" key="1">
    <citation type="journal article" date="2023" name="Mol. Phylogenet. Evol.">
        <title>Genome-scale phylogeny and comparative genomics of the fungal order Sordariales.</title>
        <authorList>
            <person name="Hensen N."/>
            <person name="Bonometti L."/>
            <person name="Westerberg I."/>
            <person name="Brannstrom I.O."/>
            <person name="Guillou S."/>
            <person name="Cros-Aarteil S."/>
            <person name="Calhoun S."/>
            <person name="Haridas S."/>
            <person name="Kuo A."/>
            <person name="Mondo S."/>
            <person name="Pangilinan J."/>
            <person name="Riley R."/>
            <person name="LaButti K."/>
            <person name="Andreopoulos B."/>
            <person name="Lipzen A."/>
            <person name="Chen C."/>
            <person name="Yan M."/>
            <person name="Daum C."/>
            <person name="Ng V."/>
            <person name="Clum A."/>
            <person name="Steindorff A."/>
            <person name="Ohm R.A."/>
            <person name="Martin F."/>
            <person name="Silar P."/>
            <person name="Natvig D.O."/>
            <person name="Lalanne C."/>
            <person name="Gautier V."/>
            <person name="Ament-Velasquez S.L."/>
            <person name="Kruys A."/>
            <person name="Hutchinson M.I."/>
            <person name="Powell A.J."/>
            <person name="Barry K."/>
            <person name="Miller A.N."/>
            <person name="Grigoriev I.V."/>
            <person name="Debuchy R."/>
            <person name="Gladieux P."/>
            <person name="Hiltunen Thoren M."/>
            <person name="Johannesson H."/>
        </authorList>
    </citation>
    <scope>NUCLEOTIDE SEQUENCE</scope>
    <source>
        <strain evidence="2">CBS 757.83</strain>
    </source>
</reference>
<gene>
    <name evidence="2" type="ORF">N658DRAFT_494605</name>
</gene>
<dbReference type="AlphaFoldDB" id="A0AAN6Q480"/>
<organism evidence="2 3">
    <name type="scientific">Parathielavia hyrcaniae</name>
    <dbReference type="NCBI Taxonomy" id="113614"/>
    <lineage>
        <taxon>Eukaryota</taxon>
        <taxon>Fungi</taxon>
        <taxon>Dikarya</taxon>
        <taxon>Ascomycota</taxon>
        <taxon>Pezizomycotina</taxon>
        <taxon>Sordariomycetes</taxon>
        <taxon>Sordariomycetidae</taxon>
        <taxon>Sordariales</taxon>
        <taxon>Chaetomiaceae</taxon>
        <taxon>Parathielavia</taxon>
    </lineage>
</organism>
<comment type="caution">
    <text evidence="2">The sequence shown here is derived from an EMBL/GenBank/DDBJ whole genome shotgun (WGS) entry which is preliminary data.</text>
</comment>
<protein>
    <submittedName>
        <fullName evidence="2">Uncharacterized protein</fullName>
    </submittedName>
</protein>
<dbReference type="EMBL" id="MU863629">
    <property type="protein sequence ID" value="KAK4103275.1"/>
    <property type="molecule type" value="Genomic_DNA"/>
</dbReference>
<keyword evidence="3" id="KW-1185">Reference proteome</keyword>
<name>A0AAN6Q480_9PEZI</name>